<evidence type="ECO:0000313" key="2">
    <source>
        <dbReference type="Proteomes" id="UP000272117"/>
    </source>
</evidence>
<gene>
    <name evidence="1" type="ORF">EFB08_16920</name>
</gene>
<name>A0A3M9MEQ9_9BACT</name>
<dbReference type="OrthoDB" id="853359at2"/>
<dbReference type="Proteomes" id="UP000272117">
    <property type="component" value="Unassembled WGS sequence"/>
</dbReference>
<keyword evidence="2" id="KW-1185">Reference proteome</keyword>
<comment type="caution">
    <text evidence="1">The sequence shown here is derived from an EMBL/GenBank/DDBJ whole genome shotgun (WGS) entry which is preliminary data.</text>
</comment>
<dbReference type="EMBL" id="RJJD01000013">
    <property type="protein sequence ID" value="RNI24060.1"/>
    <property type="molecule type" value="Genomic_DNA"/>
</dbReference>
<dbReference type="AlphaFoldDB" id="A0A3M9MEQ9"/>
<reference evidence="1 2" key="1">
    <citation type="submission" date="2018-11" db="EMBL/GenBank/DDBJ databases">
        <title>Rufibacter latericius sp. nov., isolated from water in Baiyang Lake.</title>
        <authorList>
            <person name="Yang Y."/>
        </authorList>
    </citation>
    <scope>NUCLEOTIDE SEQUENCE [LARGE SCALE GENOMIC DNA]</scope>
    <source>
        <strain evidence="1 2">R-22-1c-1</strain>
    </source>
</reference>
<accession>A0A3M9MEQ9</accession>
<organism evidence="1 2">
    <name type="scientific">Rufibacter latericius</name>
    <dbReference type="NCBI Taxonomy" id="2487040"/>
    <lineage>
        <taxon>Bacteria</taxon>
        <taxon>Pseudomonadati</taxon>
        <taxon>Bacteroidota</taxon>
        <taxon>Cytophagia</taxon>
        <taxon>Cytophagales</taxon>
        <taxon>Hymenobacteraceae</taxon>
        <taxon>Rufibacter</taxon>
    </lineage>
</organism>
<dbReference type="RefSeq" id="WP_123128148.1">
    <property type="nucleotide sequence ID" value="NZ_RJJD01000013.1"/>
</dbReference>
<sequence length="88" mass="10006">MPLSLYDFIRLGQGERAESVFREGEFLATCAGRGNLYHMGTFYAEVLYDRERNEVREVRGFRTLRNLEPYLRNISVTKDGVAGSGPEG</sequence>
<evidence type="ECO:0000313" key="1">
    <source>
        <dbReference type="EMBL" id="RNI24060.1"/>
    </source>
</evidence>
<proteinExistence type="predicted"/>
<protein>
    <submittedName>
        <fullName evidence="1">Uncharacterized protein</fullName>
    </submittedName>
</protein>